<dbReference type="EMBL" id="MN740292">
    <property type="protein sequence ID" value="QHT98285.1"/>
    <property type="molecule type" value="Genomic_DNA"/>
</dbReference>
<name>A0A6C0J0T5_9ZZZZ</name>
<accession>A0A6C0J0T5</accession>
<evidence type="ECO:0000313" key="1">
    <source>
        <dbReference type="EMBL" id="QHT98285.1"/>
    </source>
</evidence>
<dbReference type="AlphaFoldDB" id="A0A6C0J0T5"/>
<organism evidence="1">
    <name type="scientific">viral metagenome</name>
    <dbReference type="NCBI Taxonomy" id="1070528"/>
    <lineage>
        <taxon>unclassified sequences</taxon>
        <taxon>metagenomes</taxon>
        <taxon>organismal metagenomes</taxon>
    </lineage>
</organism>
<evidence type="ECO:0008006" key="2">
    <source>
        <dbReference type="Google" id="ProtNLM"/>
    </source>
</evidence>
<proteinExistence type="predicted"/>
<reference evidence="1" key="1">
    <citation type="journal article" date="2020" name="Nature">
        <title>Giant virus diversity and host interactions through global metagenomics.</title>
        <authorList>
            <person name="Schulz F."/>
            <person name="Roux S."/>
            <person name="Paez-Espino D."/>
            <person name="Jungbluth S."/>
            <person name="Walsh D.A."/>
            <person name="Denef V.J."/>
            <person name="McMahon K.D."/>
            <person name="Konstantinidis K.T."/>
            <person name="Eloe-Fadrosh E.A."/>
            <person name="Kyrpides N.C."/>
            <person name="Woyke T."/>
        </authorList>
    </citation>
    <scope>NUCLEOTIDE SEQUENCE</scope>
    <source>
        <strain evidence="1">GVMAG-M-3300025652-16</strain>
    </source>
</reference>
<protein>
    <recommendedName>
        <fullName evidence="2">UbiA prenyltransferase family protein</fullName>
    </recommendedName>
</protein>
<sequence length="218" mass="23932">MVTTNNIQMTTGLGVGTIMSILALCSGTPLEPLPLLYIMASARWAYGADRYLDGKTEDTPESIAAALLTANLILWYTDQSKYIPPEILCILMYPSFKQNLPLLKPFYVGTFWAGAISVVPHLIAHTDVIENEMIAMGLLATSVSNMADIEDVEDDIKNGIYTIPARFGINPTRALSAGLFMGSVYKSGIKLPHALPTRQVYRPQFSSLPLSVFRDFPL</sequence>